<dbReference type="InterPro" id="IPR032877">
    <property type="entry name" value="Transposase_HTH"/>
</dbReference>
<comment type="caution">
    <text evidence="2">The sequence shown here is derived from an EMBL/GenBank/DDBJ whole genome shotgun (WGS) entry which is preliminary data.</text>
</comment>
<dbReference type="Pfam" id="PF13542">
    <property type="entry name" value="HTH_Tnp_ISL3"/>
    <property type="match status" value="1"/>
</dbReference>
<keyword evidence="3" id="KW-1185">Reference proteome</keyword>
<proteinExistence type="predicted"/>
<reference evidence="2 3" key="1">
    <citation type="submission" date="2024-06" db="EMBL/GenBank/DDBJ databases">
        <authorList>
            <person name="Li Z."/>
            <person name="Jiang Y."/>
        </authorList>
    </citation>
    <scope>NUCLEOTIDE SEQUENCE [LARGE SCALE GENOMIC DNA]</scope>
    <source>
        <strain evidence="2 3">HSW-8</strain>
    </source>
</reference>
<evidence type="ECO:0000313" key="3">
    <source>
        <dbReference type="Proteomes" id="UP001465331"/>
    </source>
</evidence>
<organism evidence="2 3">
    <name type="scientific">Sinimarinibacterium thermocellulolyticum</name>
    <dbReference type="NCBI Taxonomy" id="3170016"/>
    <lineage>
        <taxon>Bacteria</taxon>
        <taxon>Pseudomonadati</taxon>
        <taxon>Pseudomonadota</taxon>
        <taxon>Gammaproteobacteria</taxon>
        <taxon>Nevskiales</taxon>
        <taxon>Nevskiaceae</taxon>
        <taxon>Sinimarinibacterium</taxon>
    </lineage>
</organism>
<protein>
    <submittedName>
        <fullName evidence="2">Transposase family protein</fullName>
    </submittedName>
</protein>
<dbReference type="EMBL" id="JBEPIJ010000004">
    <property type="protein sequence ID" value="MES0873276.1"/>
    <property type="molecule type" value="Genomic_DNA"/>
</dbReference>
<dbReference type="RefSeq" id="WP_352887823.1">
    <property type="nucleotide sequence ID" value="NZ_JBEPIJ010000004.1"/>
</dbReference>
<sequence length="97" mass="10917">MFGHRVALDIEYLEIAIGARDRRVEQLDFVAAGAHYTHRLAELISALCRHMSISAVANWTGLAWRTVKDMDRSHLRATLPALSKRPATVVLTHLRLS</sequence>
<dbReference type="Proteomes" id="UP001465331">
    <property type="component" value="Unassembled WGS sequence"/>
</dbReference>
<evidence type="ECO:0000313" key="2">
    <source>
        <dbReference type="EMBL" id="MES0873276.1"/>
    </source>
</evidence>
<name>A0ABV2A7T6_9GAMM</name>
<evidence type="ECO:0000259" key="1">
    <source>
        <dbReference type="Pfam" id="PF13542"/>
    </source>
</evidence>
<feature type="domain" description="Transposase IS204/IS1001/IS1096/IS1165 helix-turn-helix" evidence="1">
    <location>
        <begin position="25"/>
        <end position="74"/>
    </location>
</feature>
<gene>
    <name evidence="2" type="ORF">ABSH63_04510</name>
</gene>
<accession>A0ABV2A7T6</accession>